<proteinExistence type="predicted"/>
<evidence type="ECO:0000313" key="3">
    <source>
        <dbReference type="Proteomes" id="UP000315983"/>
    </source>
</evidence>
<evidence type="ECO:0000313" key="4">
    <source>
        <dbReference type="Proteomes" id="UP000677457"/>
    </source>
</evidence>
<name>A0A542XUN2_SALAC</name>
<accession>A0A542XUN2</accession>
<evidence type="ECO:0000313" key="1">
    <source>
        <dbReference type="EMBL" id="GIM86459.1"/>
    </source>
</evidence>
<reference evidence="2 3" key="1">
    <citation type="submission" date="2019-06" db="EMBL/GenBank/DDBJ databases">
        <title>Sequencing the genomes of 1000 actinobacteria strains.</title>
        <authorList>
            <person name="Klenk H.-P."/>
        </authorList>
    </citation>
    <scope>NUCLEOTIDE SEQUENCE [LARGE SCALE GENOMIC DNA]</scope>
    <source>
        <strain evidence="2 3">DSM 44819</strain>
    </source>
</reference>
<protein>
    <submittedName>
        <fullName evidence="2">Uncharacterized protein</fullName>
    </submittedName>
</protein>
<gene>
    <name evidence="2" type="ORF">FB564_4801</name>
    <name evidence="1" type="ORF">Sar04_31950</name>
</gene>
<dbReference type="Proteomes" id="UP000677457">
    <property type="component" value="Unassembled WGS sequence"/>
</dbReference>
<keyword evidence="4" id="KW-1185">Reference proteome</keyword>
<dbReference type="Proteomes" id="UP000315983">
    <property type="component" value="Unassembled WGS sequence"/>
</dbReference>
<sequence>MTRHMIHLPVAVPELADALRFAYTFTRSLALVPGIELAGVTVSAEDAQHIRHWVFCDRLMPDRLRCARRSGHQGRCDPTGPG</sequence>
<dbReference type="EMBL" id="VFOL01000001">
    <property type="protein sequence ID" value="TQL39540.1"/>
    <property type="molecule type" value="Genomic_DNA"/>
</dbReference>
<evidence type="ECO:0000313" key="2">
    <source>
        <dbReference type="EMBL" id="TQL39540.1"/>
    </source>
</evidence>
<comment type="caution">
    <text evidence="2">The sequence shown here is derived from an EMBL/GenBank/DDBJ whole genome shotgun (WGS) entry which is preliminary data.</text>
</comment>
<dbReference type="AlphaFoldDB" id="A0A542XUN2"/>
<organism evidence="2 3">
    <name type="scientific">Salinispora arenicola</name>
    <dbReference type="NCBI Taxonomy" id="168697"/>
    <lineage>
        <taxon>Bacteria</taxon>
        <taxon>Bacillati</taxon>
        <taxon>Actinomycetota</taxon>
        <taxon>Actinomycetes</taxon>
        <taxon>Micromonosporales</taxon>
        <taxon>Micromonosporaceae</taxon>
        <taxon>Salinispora</taxon>
    </lineage>
</organism>
<reference evidence="1 4" key="2">
    <citation type="submission" date="2021-03" db="EMBL/GenBank/DDBJ databases">
        <title>Whole genome shotgun sequence of Salinispora arenicola NBRC 105043.</title>
        <authorList>
            <person name="Komaki H."/>
            <person name="Tamura T."/>
        </authorList>
    </citation>
    <scope>NUCLEOTIDE SEQUENCE [LARGE SCALE GENOMIC DNA]</scope>
    <source>
        <strain evidence="1 4">NBRC 105043</strain>
    </source>
</reference>
<dbReference type="EMBL" id="BOQM01000024">
    <property type="protein sequence ID" value="GIM86459.1"/>
    <property type="molecule type" value="Genomic_DNA"/>
</dbReference>